<organism evidence="4 5">
    <name type="scientific">Dyella flava</name>
    <dbReference type="NCBI Taxonomy" id="1920170"/>
    <lineage>
        <taxon>Bacteria</taxon>
        <taxon>Pseudomonadati</taxon>
        <taxon>Pseudomonadota</taxon>
        <taxon>Gammaproteobacteria</taxon>
        <taxon>Lysobacterales</taxon>
        <taxon>Rhodanobacteraceae</taxon>
        <taxon>Dyella</taxon>
    </lineage>
</organism>
<keyword evidence="1 3" id="KW-0663">Pyridoxal phosphate</keyword>
<dbReference type="GO" id="GO:0008483">
    <property type="term" value="F:transaminase activity"/>
    <property type="evidence" value="ECO:0007669"/>
    <property type="project" value="UniProtKB-KW"/>
</dbReference>
<comment type="caution">
    <text evidence="4">The sequence shown here is derived from an EMBL/GenBank/DDBJ whole genome shotgun (WGS) entry which is preliminary data.</text>
</comment>
<dbReference type="InterPro" id="IPR015421">
    <property type="entry name" value="PyrdxlP-dep_Trfase_major"/>
</dbReference>
<comment type="similarity">
    <text evidence="2 3">Belongs to the DegT/DnrJ/EryC1 family.</text>
</comment>
<reference evidence="4" key="1">
    <citation type="submission" date="2020-10" db="EMBL/GenBank/DDBJ databases">
        <title>Phylogeny of dyella-like bacteria.</title>
        <authorList>
            <person name="Fu J."/>
        </authorList>
    </citation>
    <scope>NUCLEOTIDE SEQUENCE</scope>
    <source>
        <strain evidence="4">DHOC52</strain>
    </source>
</reference>
<dbReference type="Gene3D" id="3.40.640.10">
    <property type="entry name" value="Type I PLP-dependent aspartate aminotransferase-like (Major domain)"/>
    <property type="match status" value="1"/>
</dbReference>
<dbReference type="PIRSF" id="PIRSF000390">
    <property type="entry name" value="PLP_StrS"/>
    <property type="match status" value="1"/>
</dbReference>
<dbReference type="PANTHER" id="PTHR30244">
    <property type="entry name" value="TRANSAMINASE"/>
    <property type="match status" value="1"/>
</dbReference>
<dbReference type="CDD" id="cd00616">
    <property type="entry name" value="AHBA_syn"/>
    <property type="match status" value="1"/>
</dbReference>
<keyword evidence="4" id="KW-0808">Transferase</keyword>
<dbReference type="InterPro" id="IPR015424">
    <property type="entry name" value="PyrdxlP-dep_Trfase"/>
</dbReference>
<dbReference type="InterPro" id="IPR015422">
    <property type="entry name" value="PyrdxlP-dep_Trfase_small"/>
</dbReference>
<dbReference type="Proteomes" id="UP001430149">
    <property type="component" value="Unassembled WGS sequence"/>
</dbReference>
<accession>A0ABS2K4X4</accession>
<dbReference type="PANTHER" id="PTHR30244:SF34">
    <property type="entry name" value="DTDP-4-AMINO-4,6-DIDEOXYGALACTOSE TRANSAMINASE"/>
    <property type="match status" value="1"/>
</dbReference>
<keyword evidence="4" id="KW-0032">Aminotransferase</keyword>
<evidence type="ECO:0000256" key="3">
    <source>
        <dbReference type="RuleBase" id="RU004508"/>
    </source>
</evidence>
<gene>
    <name evidence="4" type="ORF">ISP19_12800</name>
</gene>
<keyword evidence="5" id="KW-1185">Reference proteome</keyword>
<dbReference type="InterPro" id="IPR000653">
    <property type="entry name" value="DegT/StrS_aminotransferase"/>
</dbReference>
<sequence>MSVQLFVPSFRVDECLLEIRECLEKGWTGSGFKTLQFEDAWKEYTGLPNAHFVSSNTVGLHLAFKILKDRHQWRDGDEVITTPLTFVSTNHAIVHTGLKPVFADVDDSLCLDPESILSNITERTRAVVFVGIGGNVGQYERVRQLCDGRGIKVILDAAHMAGTRLHGRHVCGDADATVFSFQAVKNLPTADSGMVCFKHEEDDVQARKLSWLGISKDTFARTMSHGAYKWMYDVEDVGFKYHGNSIMAAIGLVQLKYLDADNAYRHQLAKWYEARLGGHQHIGLIPMAEGCESSRHLFQIRIANRDEMILILNKHDIFPGVHYRDNTEYRMYREFSGLCPQAHAASSEILSLPMHMGVTRKDVHTISDIILQYAKA</sequence>
<dbReference type="SUPFAM" id="SSF53383">
    <property type="entry name" value="PLP-dependent transferases"/>
    <property type="match status" value="1"/>
</dbReference>
<proteinExistence type="inferred from homology"/>
<evidence type="ECO:0000256" key="1">
    <source>
        <dbReference type="ARBA" id="ARBA00022898"/>
    </source>
</evidence>
<protein>
    <submittedName>
        <fullName evidence="4">DegT/DnrJ/EryC1/StrS family aminotransferase</fullName>
    </submittedName>
</protein>
<evidence type="ECO:0000256" key="2">
    <source>
        <dbReference type="ARBA" id="ARBA00037999"/>
    </source>
</evidence>
<dbReference type="Pfam" id="PF01041">
    <property type="entry name" value="DegT_DnrJ_EryC1"/>
    <property type="match status" value="1"/>
</dbReference>
<dbReference type="RefSeq" id="WP_204682782.1">
    <property type="nucleotide sequence ID" value="NZ_BSNR01000002.1"/>
</dbReference>
<dbReference type="EMBL" id="JADIKE010000036">
    <property type="protein sequence ID" value="MBM7126251.1"/>
    <property type="molecule type" value="Genomic_DNA"/>
</dbReference>
<evidence type="ECO:0000313" key="4">
    <source>
        <dbReference type="EMBL" id="MBM7126251.1"/>
    </source>
</evidence>
<evidence type="ECO:0000313" key="5">
    <source>
        <dbReference type="Proteomes" id="UP001430149"/>
    </source>
</evidence>
<name>A0ABS2K4X4_9GAMM</name>
<dbReference type="Gene3D" id="3.90.1150.10">
    <property type="entry name" value="Aspartate Aminotransferase, domain 1"/>
    <property type="match status" value="1"/>
</dbReference>